<dbReference type="Pfam" id="PF03454">
    <property type="entry name" value="MoeA_C"/>
    <property type="match status" value="1"/>
</dbReference>
<dbReference type="GO" id="GO:0006777">
    <property type="term" value="P:Mo-molybdopterin cofactor biosynthetic process"/>
    <property type="evidence" value="ECO:0007669"/>
    <property type="project" value="UniProtKB-KW"/>
</dbReference>
<reference evidence="5 6" key="1">
    <citation type="journal article" date="2013" name="PLoS ONE">
        <title>Assembly-driven community genomics of a hypersaline microbial ecosystem.</title>
        <authorList>
            <person name="Podell S."/>
            <person name="Ugalde J.A."/>
            <person name="Narasingarao P."/>
            <person name="Banfield J.F."/>
            <person name="Heidelberg K.B."/>
            <person name="Allen E.E."/>
        </authorList>
    </citation>
    <scope>NUCLEOTIDE SEQUENCE [LARGE SCALE GENOMIC DNA]</scope>
    <source>
        <strain evidence="6">J07HQW1</strain>
    </source>
</reference>
<evidence type="ECO:0000256" key="1">
    <source>
        <dbReference type="ARBA" id="ARBA00005046"/>
    </source>
</evidence>
<evidence type="ECO:0000256" key="2">
    <source>
        <dbReference type="ARBA" id="ARBA00023150"/>
    </source>
</evidence>
<dbReference type="PANTHER" id="PTHR10192:SF19">
    <property type="entry name" value="MOLYBDOPTERIN BIOSYNTHESIS PROTEIN MJ0666-RELATED"/>
    <property type="match status" value="1"/>
</dbReference>
<dbReference type="Gene3D" id="3.40.980.10">
    <property type="entry name" value="MoaB/Mog-like domain"/>
    <property type="match status" value="1"/>
</dbReference>
<dbReference type="InterPro" id="IPR036135">
    <property type="entry name" value="MoeA_linker/N_sf"/>
</dbReference>
<evidence type="ECO:0000259" key="4">
    <source>
        <dbReference type="SMART" id="SM00852"/>
    </source>
</evidence>
<protein>
    <submittedName>
        <fullName evidence="5">Molybdenum cofactor synthesis domain protein</fullName>
    </submittedName>
</protein>
<feature type="region of interest" description="Disordered" evidence="3">
    <location>
        <begin position="375"/>
        <end position="413"/>
    </location>
</feature>
<proteinExistence type="predicted"/>
<dbReference type="HOGENOM" id="CLU_010186_7_2_2"/>
<feature type="compositionally biased region" description="Low complexity" evidence="3">
    <location>
        <begin position="1"/>
        <end position="12"/>
    </location>
</feature>
<dbReference type="GO" id="GO:0061599">
    <property type="term" value="F:molybdopterin molybdotransferase activity"/>
    <property type="evidence" value="ECO:0007669"/>
    <property type="project" value="TreeGrafter"/>
</dbReference>
<feature type="compositionally biased region" description="Basic and acidic residues" evidence="3">
    <location>
        <begin position="17"/>
        <end position="32"/>
    </location>
</feature>
<dbReference type="GO" id="GO:0005737">
    <property type="term" value="C:cytoplasm"/>
    <property type="evidence" value="ECO:0007669"/>
    <property type="project" value="TreeGrafter"/>
</dbReference>
<feature type="region of interest" description="Disordered" evidence="3">
    <location>
        <begin position="1"/>
        <end position="32"/>
    </location>
</feature>
<dbReference type="InterPro" id="IPR036425">
    <property type="entry name" value="MoaB/Mog-like_dom_sf"/>
</dbReference>
<dbReference type="SUPFAM" id="SSF63867">
    <property type="entry name" value="MoeA C-terminal domain-like"/>
    <property type="match status" value="1"/>
</dbReference>
<dbReference type="SUPFAM" id="SSF53218">
    <property type="entry name" value="Molybdenum cofactor biosynthesis proteins"/>
    <property type="match status" value="1"/>
</dbReference>
<dbReference type="STRING" id="1238424.J07HQW1_03488"/>
<keyword evidence="2" id="KW-0501">Molybdenum cofactor biosynthesis</keyword>
<dbReference type="SMART" id="SM00852">
    <property type="entry name" value="MoCF_biosynth"/>
    <property type="match status" value="1"/>
</dbReference>
<dbReference type="Gene3D" id="3.90.105.10">
    <property type="entry name" value="Molybdopterin biosynthesis moea protein, domain 2"/>
    <property type="match status" value="1"/>
</dbReference>
<name>U1PMH2_9EURY</name>
<dbReference type="Gene3D" id="2.40.340.10">
    <property type="entry name" value="MoeA, C-terminal, domain IV"/>
    <property type="match status" value="1"/>
</dbReference>
<dbReference type="InterPro" id="IPR036688">
    <property type="entry name" value="MoeA_C_domain_IV_sf"/>
</dbReference>
<feature type="domain" description="MoaB/Mog" evidence="4">
    <location>
        <begin position="206"/>
        <end position="340"/>
    </location>
</feature>
<gene>
    <name evidence="5" type="ORF">J07HQW1_03488</name>
</gene>
<dbReference type="Proteomes" id="UP000030649">
    <property type="component" value="Unassembled WGS sequence"/>
</dbReference>
<dbReference type="SUPFAM" id="SSF63882">
    <property type="entry name" value="MoeA N-terminal region -like"/>
    <property type="match status" value="1"/>
</dbReference>
<organism evidence="5 6">
    <name type="scientific">Haloquadratum walsbyi J07HQW1</name>
    <dbReference type="NCBI Taxonomy" id="1238424"/>
    <lineage>
        <taxon>Archaea</taxon>
        <taxon>Methanobacteriati</taxon>
        <taxon>Methanobacteriota</taxon>
        <taxon>Stenosarchaea group</taxon>
        <taxon>Halobacteria</taxon>
        <taxon>Halobacteriales</taxon>
        <taxon>Haloferacaceae</taxon>
        <taxon>Haloquadratum</taxon>
    </lineage>
</organism>
<dbReference type="Pfam" id="PF00994">
    <property type="entry name" value="MoCF_biosynth"/>
    <property type="match status" value="1"/>
</dbReference>
<evidence type="ECO:0000313" key="6">
    <source>
        <dbReference type="Proteomes" id="UP000030649"/>
    </source>
</evidence>
<dbReference type="UniPathway" id="UPA00344"/>
<dbReference type="AlphaFoldDB" id="U1PMH2"/>
<dbReference type="Pfam" id="PF03453">
    <property type="entry name" value="MoeA_N"/>
    <property type="match status" value="1"/>
</dbReference>
<dbReference type="EMBL" id="KE356560">
    <property type="protein sequence ID" value="ERG93426.1"/>
    <property type="molecule type" value="Genomic_DNA"/>
</dbReference>
<dbReference type="NCBIfam" id="NF045515">
    <property type="entry name" value="Glp_gephyrin"/>
    <property type="match status" value="1"/>
</dbReference>
<evidence type="ECO:0000256" key="3">
    <source>
        <dbReference type="SAM" id="MobiDB-lite"/>
    </source>
</evidence>
<dbReference type="InterPro" id="IPR005111">
    <property type="entry name" value="MoeA_C_domain_IV"/>
</dbReference>
<dbReference type="InterPro" id="IPR005110">
    <property type="entry name" value="MoeA_linker/N"/>
</dbReference>
<dbReference type="InterPro" id="IPR038987">
    <property type="entry name" value="MoeA-like"/>
</dbReference>
<accession>U1PMH2</accession>
<feature type="compositionally biased region" description="Polar residues" evidence="3">
    <location>
        <begin position="402"/>
        <end position="413"/>
    </location>
</feature>
<dbReference type="InterPro" id="IPR001453">
    <property type="entry name" value="MoaB/Mog_dom"/>
</dbReference>
<dbReference type="Gene3D" id="2.170.190.11">
    <property type="entry name" value="Molybdopterin biosynthesis moea protein, domain 3"/>
    <property type="match status" value="1"/>
</dbReference>
<dbReference type="PANTHER" id="PTHR10192">
    <property type="entry name" value="MOLYBDOPTERIN BIOSYNTHESIS PROTEIN"/>
    <property type="match status" value="1"/>
</dbReference>
<dbReference type="NCBIfam" id="TIGR00177">
    <property type="entry name" value="molyb_syn"/>
    <property type="match status" value="1"/>
</dbReference>
<evidence type="ECO:0000313" key="5">
    <source>
        <dbReference type="EMBL" id="ERG93426.1"/>
    </source>
</evidence>
<dbReference type="CDD" id="cd00887">
    <property type="entry name" value="MoeA"/>
    <property type="match status" value="1"/>
</dbReference>
<sequence length="449" mass="47363">MDSTDATDAADAGNVSDPDRRSSGFKDRTKVADARRQVLENISPHERIDNLSLGQADSRVLAEPITASRAVPGYERAAMDGWAVRARDTFGAGDRSPKVLQVADETAESVPDTPVGPNEAVRVHTGSALPDGANAVVMIEQVTQVGTEIEVFDAVTERENVAPIGEDVAEAQSLYSPGHQLRPSDLGLLKSVGHDRVSVYERPTVGVIPTGEELVQSNPGPGEVVETNGLTVSHLANRWGGTATYRNVVTDDPAALRAAIQRDLTKDVVVTTGGSSVGSRDLVPEIVDALGSVLVHGVALKPGHPVAVGVVEDTPVIMLPGYPVAAIVNAVQFLRPILKYMGHLPRDPPPSTTARLSQKIPSEPGVRTFARVRTETATAADADTDTDTTPNSNDDNHDVISKTATPTRTSGSGVLSSVALADGWVVVPESREGLDAGETVSVEQWEWST</sequence>
<comment type="pathway">
    <text evidence="1">Cofactor biosynthesis; molybdopterin biosynthesis.</text>
</comment>